<comment type="caution">
    <text evidence="6">The sequence shown here is derived from an EMBL/GenBank/DDBJ whole genome shotgun (WGS) entry which is preliminary data.</text>
</comment>
<feature type="region of interest" description="Disordered" evidence="4">
    <location>
        <begin position="110"/>
        <end position="138"/>
    </location>
</feature>
<dbReference type="EMBL" id="NHZQ01000174">
    <property type="protein sequence ID" value="PSK48629.1"/>
    <property type="molecule type" value="Genomic_DNA"/>
</dbReference>
<feature type="compositionally biased region" description="Polar residues" evidence="4">
    <location>
        <begin position="348"/>
        <end position="360"/>
    </location>
</feature>
<dbReference type="Proteomes" id="UP000243723">
    <property type="component" value="Unassembled WGS sequence"/>
</dbReference>
<dbReference type="SUPFAM" id="SSF57903">
    <property type="entry name" value="FYVE/PHD zinc finger"/>
    <property type="match status" value="1"/>
</dbReference>
<dbReference type="InterPro" id="IPR011011">
    <property type="entry name" value="Znf_FYVE_PHD"/>
</dbReference>
<feature type="domain" description="Zinc finger PHD-type" evidence="5">
    <location>
        <begin position="704"/>
        <end position="749"/>
    </location>
</feature>
<proteinExistence type="predicted"/>
<evidence type="ECO:0000313" key="7">
    <source>
        <dbReference type="Proteomes" id="UP000243723"/>
    </source>
</evidence>
<dbReference type="SMART" id="SM00249">
    <property type="entry name" value="PHD"/>
    <property type="match status" value="1"/>
</dbReference>
<feature type="compositionally biased region" description="Acidic residues" evidence="4">
    <location>
        <begin position="467"/>
        <end position="477"/>
    </location>
</feature>
<feature type="compositionally biased region" description="Polar residues" evidence="4">
    <location>
        <begin position="10"/>
        <end position="33"/>
    </location>
</feature>
<organism evidence="6 7">
    <name type="scientific">Elsinoe australis</name>
    <dbReference type="NCBI Taxonomy" id="40998"/>
    <lineage>
        <taxon>Eukaryota</taxon>
        <taxon>Fungi</taxon>
        <taxon>Dikarya</taxon>
        <taxon>Ascomycota</taxon>
        <taxon>Pezizomycotina</taxon>
        <taxon>Dothideomycetes</taxon>
        <taxon>Dothideomycetidae</taxon>
        <taxon>Myriangiales</taxon>
        <taxon>Elsinoaceae</taxon>
        <taxon>Elsinoe</taxon>
    </lineage>
</organism>
<evidence type="ECO:0000313" key="6">
    <source>
        <dbReference type="EMBL" id="PSK48629.1"/>
    </source>
</evidence>
<feature type="compositionally biased region" description="Polar residues" evidence="4">
    <location>
        <begin position="408"/>
        <end position="432"/>
    </location>
</feature>
<keyword evidence="3" id="KW-0862">Zinc</keyword>
<evidence type="ECO:0000256" key="4">
    <source>
        <dbReference type="SAM" id="MobiDB-lite"/>
    </source>
</evidence>
<dbReference type="InterPro" id="IPR019786">
    <property type="entry name" value="Zinc_finger_PHD-type_CS"/>
</dbReference>
<dbReference type="AlphaFoldDB" id="A0A2P7ZK89"/>
<dbReference type="PROSITE" id="PS01359">
    <property type="entry name" value="ZF_PHD_1"/>
    <property type="match status" value="1"/>
</dbReference>
<sequence length="767" mass="83761">MDKSHMNWFLTPSTTPTDATFSPASLQTPRTSTHFSDAFSPYIQQSTNSTPYVNSEHVDQRMYGQEGMDTSFDGNSAAQNQQQDHFGQFGMTAQHIANPSKHTGQAAFHTIPQHVSMQTPPPTRNPSEKRRAPRPHSIMFGTPTSMDQSMAGQSLIDHNQRSMLPQSTSQPMLSMAMDFSQTTMAPPPTSISDEDFWNFSTAMNMGNLSQSSNGGMLADPFTYQTQHSTVNNHSVPSNDQIQFLATTPQLFTPVQPSPIHRAPVVPSNADKPLPPVPTDNVPDMVRTSAGVDPTLLYSSPHRMAPPALPRPLVPSSQPHQNDSLSPERIPQMPFPSSAASLATTQLSMQSDRNSFGSCSNGLKPGLRRSNTTETRRPHSMYGSIESLSRSNTTSGIQRRASPLKRYNRNSTTSLASISESTPSLPRSRTSVVLTVDSKGRARAETRTMDPSPTKSSSMMARYPNLWDDSDSETDSDETTGRDKHSRAAKIDSTLASLEGLHLPRSSSSASNRATPSKAAIAAAISLRRQSSVKKSQHSRRNTMASSNGSHMDVDVMDTGSDNESSNGDAGAALRKAMAERREQREQRQSAAERQQARSRPSSQSRPLSSFPPRSSSLANNLGGVMQSQQTQPPQFTQSFDSAPMHFHQHSHSQSFSQPQPHHQSQSFSHSQSHSFSQSHAFSPQKSSPIKPTGSFADAMSSITRCICNLPIAEGQLMIQCNSCQLWLHTACLGIPPTDLPPTYMCTFCMVPPAPGQRMMGWETTAAF</sequence>
<keyword evidence="7" id="KW-1185">Reference proteome</keyword>
<feature type="compositionally biased region" description="Polar residues" evidence="4">
    <location>
        <begin position="448"/>
        <end position="458"/>
    </location>
</feature>
<feature type="compositionally biased region" description="Polar residues" evidence="4">
    <location>
        <begin position="385"/>
        <end position="396"/>
    </location>
</feature>
<gene>
    <name evidence="6" type="ORF">B9Z65_143</name>
</gene>
<feature type="compositionally biased region" description="Low complexity" evidence="4">
    <location>
        <begin position="503"/>
        <end position="514"/>
    </location>
</feature>
<feature type="compositionally biased region" description="Polar residues" evidence="4">
    <location>
        <begin position="314"/>
        <end position="324"/>
    </location>
</feature>
<dbReference type="OrthoDB" id="436852at2759"/>
<name>A0A2P7ZK89_9PEZI</name>
<feature type="compositionally biased region" description="Low complexity" evidence="4">
    <location>
        <begin position="651"/>
        <end position="684"/>
    </location>
</feature>
<feature type="compositionally biased region" description="Low complexity" evidence="4">
    <location>
        <begin position="588"/>
        <end position="616"/>
    </location>
</feature>
<dbReference type="Gene3D" id="3.30.40.10">
    <property type="entry name" value="Zinc/RING finger domain, C3HC4 (zinc finger)"/>
    <property type="match status" value="1"/>
</dbReference>
<feature type="region of interest" description="Disordered" evidence="4">
    <location>
        <begin position="526"/>
        <end position="693"/>
    </location>
</feature>
<reference evidence="6 7" key="1">
    <citation type="submission" date="2017-05" db="EMBL/GenBank/DDBJ databases">
        <title>Draft genome sequence of Elsinoe australis.</title>
        <authorList>
            <person name="Cheng Q."/>
        </authorList>
    </citation>
    <scope>NUCLEOTIDE SEQUENCE [LARGE SCALE GENOMIC DNA]</scope>
    <source>
        <strain evidence="6 7">NL1</strain>
    </source>
</reference>
<accession>A0A2P7ZK89</accession>
<protein>
    <recommendedName>
        <fullName evidence="5">Zinc finger PHD-type domain-containing protein</fullName>
    </recommendedName>
</protein>
<feature type="compositionally biased region" description="Basic and acidic residues" evidence="4">
    <location>
        <begin position="437"/>
        <end position="447"/>
    </location>
</feature>
<evidence type="ECO:0000259" key="5">
    <source>
        <dbReference type="SMART" id="SM00249"/>
    </source>
</evidence>
<feature type="compositionally biased region" description="Basic residues" evidence="4">
    <location>
        <begin position="530"/>
        <end position="540"/>
    </location>
</feature>
<feature type="region of interest" description="Disordered" evidence="4">
    <location>
        <begin position="1"/>
        <end position="33"/>
    </location>
</feature>
<dbReference type="InterPro" id="IPR013083">
    <property type="entry name" value="Znf_RING/FYVE/PHD"/>
</dbReference>
<keyword evidence="2" id="KW-0863">Zinc-finger</keyword>
<keyword evidence="1" id="KW-0479">Metal-binding</keyword>
<feature type="compositionally biased region" description="Low complexity" evidence="4">
    <location>
        <begin position="626"/>
        <end position="639"/>
    </location>
</feature>
<evidence type="ECO:0000256" key="3">
    <source>
        <dbReference type="ARBA" id="ARBA00022833"/>
    </source>
</evidence>
<feature type="compositionally biased region" description="Basic and acidic residues" evidence="4">
    <location>
        <begin position="576"/>
        <end position="587"/>
    </location>
</feature>
<feature type="region of interest" description="Disordered" evidence="4">
    <location>
        <begin position="297"/>
        <end position="514"/>
    </location>
</feature>
<dbReference type="InterPro" id="IPR001965">
    <property type="entry name" value="Znf_PHD"/>
</dbReference>
<evidence type="ECO:0000256" key="2">
    <source>
        <dbReference type="ARBA" id="ARBA00022771"/>
    </source>
</evidence>
<dbReference type="Pfam" id="PF20826">
    <property type="entry name" value="PHD_5"/>
    <property type="match status" value="1"/>
</dbReference>
<evidence type="ECO:0000256" key="1">
    <source>
        <dbReference type="ARBA" id="ARBA00022723"/>
    </source>
</evidence>
<dbReference type="GO" id="GO:0008270">
    <property type="term" value="F:zinc ion binding"/>
    <property type="evidence" value="ECO:0007669"/>
    <property type="project" value="UniProtKB-KW"/>
</dbReference>
<feature type="compositionally biased region" description="Low complexity" evidence="4">
    <location>
        <begin position="336"/>
        <end position="347"/>
    </location>
</feature>
<dbReference type="STRING" id="40998.A0A2P7ZK89"/>